<dbReference type="EMBL" id="PGTB01000001">
    <property type="protein sequence ID" value="PJE38751.1"/>
    <property type="molecule type" value="Genomic_DNA"/>
</dbReference>
<dbReference type="InterPro" id="IPR018511">
    <property type="entry name" value="Hemolysin-typ_Ca-bd_CS"/>
</dbReference>
<evidence type="ECO:0000256" key="3">
    <source>
        <dbReference type="SAM" id="MobiDB-lite"/>
    </source>
</evidence>
<protein>
    <submittedName>
        <fullName evidence="4">Uncharacterized protein</fullName>
    </submittedName>
</protein>
<reference evidence="4 5" key="1">
    <citation type="journal article" date="2018" name="Int. J. Syst. Evol. Microbiol.">
        <title>Pseudooceanicola lipolyticus sp. nov., a marine alphaproteobacterium, reclassification of Oceanicola flagellatus as Pseudooceanicola flagellatus comb. nov. and emended description of the genus Pseudooceanicola.</title>
        <authorList>
            <person name="Huang M.-M."/>
            <person name="Guo L.-L."/>
            <person name="Wu Y.-H."/>
            <person name="Lai Q.-L."/>
            <person name="Shao Z.-Z."/>
            <person name="Wang C.-S."/>
            <person name="Wu M."/>
            <person name="Xu X.-W."/>
        </authorList>
    </citation>
    <scope>NUCLEOTIDE SEQUENCE [LARGE SCALE GENOMIC DNA]</scope>
    <source>
        <strain evidence="4 5">157</strain>
    </source>
</reference>
<evidence type="ECO:0000313" key="4">
    <source>
        <dbReference type="EMBL" id="PJE38751.1"/>
    </source>
</evidence>
<organism evidence="4 5">
    <name type="scientific">Pseudooceanicola lipolyticus</name>
    <dbReference type="NCBI Taxonomy" id="2029104"/>
    <lineage>
        <taxon>Bacteria</taxon>
        <taxon>Pseudomonadati</taxon>
        <taxon>Pseudomonadota</taxon>
        <taxon>Alphaproteobacteria</taxon>
        <taxon>Rhodobacterales</taxon>
        <taxon>Paracoccaceae</taxon>
        <taxon>Pseudooceanicola</taxon>
    </lineage>
</organism>
<dbReference type="PANTHER" id="PTHR38340">
    <property type="entry name" value="S-LAYER PROTEIN"/>
    <property type="match status" value="1"/>
</dbReference>
<feature type="compositionally biased region" description="Basic and acidic residues" evidence="3">
    <location>
        <begin position="2261"/>
        <end position="2276"/>
    </location>
</feature>
<proteinExistence type="predicted"/>
<feature type="compositionally biased region" description="Acidic residues" evidence="3">
    <location>
        <begin position="1823"/>
        <end position="1837"/>
    </location>
</feature>
<dbReference type="GO" id="GO:0005509">
    <property type="term" value="F:calcium ion binding"/>
    <property type="evidence" value="ECO:0007669"/>
    <property type="project" value="InterPro"/>
</dbReference>
<evidence type="ECO:0000256" key="1">
    <source>
        <dbReference type="ARBA" id="ARBA00004613"/>
    </source>
</evidence>
<dbReference type="RefSeq" id="WP_100160880.1">
    <property type="nucleotide sequence ID" value="NZ_PGTB01000001.1"/>
</dbReference>
<dbReference type="PANTHER" id="PTHR38340:SF1">
    <property type="entry name" value="S-LAYER PROTEIN"/>
    <property type="match status" value="1"/>
</dbReference>
<evidence type="ECO:0000256" key="2">
    <source>
        <dbReference type="ARBA" id="ARBA00022525"/>
    </source>
</evidence>
<dbReference type="PRINTS" id="PR00313">
    <property type="entry name" value="CABNDNGRPT"/>
</dbReference>
<feature type="region of interest" description="Disordered" evidence="3">
    <location>
        <begin position="1794"/>
        <end position="1852"/>
    </location>
</feature>
<dbReference type="Gene3D" id="2.150.10.10">
    <property type="entry name" value="Serralysin-like metalloprotease, C-terminal"/>
    <property type="match status" value="12"/>
</dbReference>
<evidence type="ECO:0000313" key="5">
    <source>
        <dbReference type="Proteomes" id="UP000231553"/>
    </source>
</evidence>
<gene>
    <name evidence="4" type="ORF">CVM52_01095</name>
</gene>
<feature type="region of interest" description="Disordered" evidence="3">
    <location>
        <begin position="2260"/>
        <end position="2283"/>
    </location>
</feature>
<sequence length="2948" mass="310163">MARQNTSLTFKTNGDLYPTGNTSSRFITTDKSLVADLSQSKKVGVSALNTDISGTLYLDAFFGFEVWANVGTTGTFEAEYDLEINVGLPNAVITPERVPGQLPVGAVMEFDFTDFDVTRSTISTVGFGRTPDQAPDPVAEAGIDLEAALAAGIRDAGFYGPIPGGIDNFDFPDIRFFGVNFEKDLKALGLSNTILSRTAFEDPYVFDIGFADGRAIQTISPRASELLKSLGELSFQAPQGANLFGSTNGTARAEALGVSDLDFLHWSIDVDRFITTILREIPDPRIQKAAAILKNTVFLDKEFSIGRGLDVLIKVVDLSQILTLGVKETLAVDLNRAGTRIPNIDIRLVSDHGTPNDPTDDLTTTGKLGEKLYLLSPAKGFGTAQIDATFSVDEARFDHEVSFTGGSYFQVDILQGRFGGSVVPDFLEFDFGPIFSEKFIQNEPGKTLGTTFTESFSIPGHKFNLETDTYEVFWVEDRLAPTDWDPEIPRFEDDVIDYFEASYEQLEALFEEYDTTGYILEPETIPDDLEVRFTQQPRPVLFGWTAAYDVRVLFGSLADLYLDGSRVLIGPRPTDQNGAPILDAPITVSGVSFDSAIGDYVEVLGPVAHDDPVLEQLALIDTFFTTIQYNYNGKFVQTNRTIDVIGNDAGDVLYYHFTGESDGYFDGGQNLKNTDYDVFIADLSFVARDIRWDLAEAIRLENDGDNSTMGGVTIAMKDGHELTVKNVEAAVLKTGRGDDYLVGGKRSDYFDTGAGDDIVRLNYFVPGGSGAPIDRADDHVRLGAGRDSVIVELGASRFTGARATDYIFGGEGADSLFIRSGNLGLRYDLFTETTSGTAGYLFGGRGLGADASLDNLGTLVDGFNDDYVDNFGVFGDPDTRSKSHYLVTSGTDGSRIEISKDVEYVSVYNTALGPTGDPGGTGNGNDLVLFMNGSRYEGGAGRDTFAADFTEIDLYTGDRGGIQFWADAQVSYFGETVITGFERIWMKGTKVSDVIAGGGFADYIHGGLGNDFLYGGFDLAPDKIFGGAGDDVILWRANGDDVLDGGAGFDTLYVGNFDSPIDGTERELVEETGYRMLYYDADGKVLDTVGAAGFDDPRFAHDKTQELLTLGRMADSFGIQANGDPIIRFDNIEAVNMKGTDFSNDLMVYQGGSIYDAGERLDGKDKDVFFADIRFQRTGVEIVAPELGSAADKGFLLDNGVFIAGIEQLLIAGGLASDVLSGGTRTDVLLGGGGDDILSGGGGNDYLDGGDGNDQLFWDSQGKDYIYGGTNRDGGPEQDNLIINGGSGHSRVVLIDENGDDILSSRRGQAWTDSNREVLQELAENSLTADTWKYYNSTPGNPRNREDRSLRHVTYSEMESVDIAGTHDYDEVIVYQNGVAYVGGERAGDEDLFVADLRAFEENLFFDAFSASGEGYEIGQGTRIADFERFHLLLGAGDDRVIGGDKVDTVQGGAGDDWVSGGLGDDMVLGQGGNDFFEHTGGRDVFDGGAGASDVLSVNSRSTQLKLSIFDGDGAALGTELSMISDALTTDEIRDFYDLAGVTTELSHGKNSIRFSNVEETLISASEGNDVLIGGSLQSALFGGGGDDALIGLAGNDFMAGGLGADIYAFDAGFGQDVIYGETAANTRVVFSAYARSELSFALDGIDLLIAAEGNTLRIIDYFADDPNIGHNFTFVTTDGAGKRDFSGLGAVSPGAPARGITAFGTSGDDRPTNGTPKADLFRGFGGDDFFAATGGGDLFDGGSGEDAVSFIDATAKLRLDLANFVAKVGGGREDYLVSIERVLGTTFNDALMGDSHNNSLNGDEGNDDLMGRAGADTLIGGEGDDELDGGADDDQLAGDAGKDNLVGGAGNDRLLGGDGADTLKGGSEDDVLDGGAGNDRLLGGAGNDTLRYSGGVDIMTGGQGRDLADFSALDGTLLVDLNGTKNASFAPADTKSAEAKIAKTSGFEDVYGSQGDDLIIGNALFNRLDGFTGDDTLVGGKGADEFYGGGGRDMVDYSRETGAAGVVVDLRDEEDEFGTDTFGNRDTFFGIRTFKGTSFADRMFGSDNGDVFLGGGASDRLDGRAGDDELDGGTGNDELIGGEGHDLLIGGDGDDRAFGNKGDDTFLGDGGGTDRYDGGEGFDIVSYERTTKGVTFNLNQNEATGQEVGEDTYRNIEAYVGGQGDDKVGGSGNGDHYFYIGGHDDFDAKGGRDTLDFSRFTASVLVNLASGDDAKTGDGTKAPEKTLRDIVAISSVEDVRGTDYDDILTGNAAANRLHGGKGDDLLDGGKTRDNDELNGDQGDDTIIGRIGAGRDTIDGGDGSDILDYSGEKRAVLASLEHGDGDDTVENVEWLLGTSFNDTLLGNDEANVLVGGKGRDRVFTGGGADLIIYTSGIDTVSGGEDSDTVDFGAFRAAVDVDLGNATHAATTGGKKSFDQGTQRKLLRLPELDVENAIGSRFDDRLMGNEGVNILAGGKGDDLVIAKGGDDILTYDDGRDTWNGGGGSDTGVFAKFDKAIKVDLSKDTAQTTGGKTLANLTNIENIVGTLKNDVLTGDDEDNTLEGLSGDDQLFGKVGNDRLAGSLGDDILDGGKGADVLEGGEGMDTASYTGSNSAVTVDLALGTGEGGEAVGDSYDSIEYVTGSDHDDTLRGDGLGNLLDGGKGDDRLVGAGGDDTLEGGAGADTLRGGDGTDLASYAGAKEKVTVNLADASANTGDAKGDTFDGIEGAMGSSQNDRLIGDRGANIFHGGAGNDSIKGGGGNDILFGGAGQDDIDGGSGADELRGGAGNDTYRVDDARDQVFEDQGGGTDLVLATSDFNLGVHVENLTLEGTAEFGTGNNSANQIIGSDADNVLLGLAGNDRMNGGKGADFLAGGAGNDVLTGGAGRDAFAFAETFGQDRITDFDAGVDVLRLFASSGEARTFKAFKRASEDTPEGVLYDRGGDGENTILLQDVSLADLTKADLDFV</sequence>
<comment type="subcellular location">
    <subcellularLocation>
        <location evidence="1">Secreted</location>
    </subcellularLocation>
</comment>
<comment type="caution">
    <text evidence="4">The sequence shown here is derived from an EMBL/GenBank/DDBJ whole genome shotgun (WGS) entry which is preliminary data.</text>
</comment>
<keyword evidence="5" id="KW-1185">Reference proteome</keyword>
<dbReference type="Proteomes" id="UP000231553">
    <property type="component" value="Unassembled WGS sequence"/>
</dbReference>
<dbReference type="InterPro" id="IPR001343">
    <property type="entry name" value="Hemolysn_Ca-bd"/>
</dbReference>
<keyword evidence="2" id="KW-0964">Secreted</keyword>
<name>A0A2M8J7J8_9RHOB</name>
<accession>A0A2M8J7J8</accession>
<dbReference type="PROSITE" id="PS00330">
    <property type="entry name" value="HEMOLYSIN_CALCIUM"/>
    <property type="match status" value="12"/>
</dbReference>
<dbReference type="SUPFAM" id="SSF51120">
    <property type="entry name" value="beta-Roll"/>
    <property type="match status" value="14"/>
</dbReference>
<dbReference type="InterPro" id="IPR050557">
    <property type="entry name" value="RTX_toxin/Mannuronan_C5-epim"/>
</dbReference>
<dbReference type="Pfam" id="PF00353">
    <property type="entry name" value="HemolysinCabind"/>
    <property type="match status" value="25"/>
</dbReference>
<dbReference type="OrthoDB" id="9757622at2"/>
<dbReference type="GO" id="GO:0005576">
    <property type="term" value="C:extracellular region"/>
    <property type="evidence" value="ECO:0007669"/>
    <property type="project" value="UniProtKB-SubCell"/>
</dbReference>
<dbReference type="InterPro" id="IPR011049">
    <property type="entry name" value="Serralysin-like_metalloprot_C"/>
</dbReference>